<organism evidence="4 5">
    <name type="scientific">Prototheca wickerhamii</name>
    <dbReference type="NCBI Taxonomy" id="3111"/>
    <lineage>
        <taxon>Eukaryota</taxon>
        <taxon>Viridiplantae</taxon>
        <taxon>Chlorophyta</taxon>
        <taxon>core chlorophytes</taxon>
        <taxon>Trebouxiophyceae</taxon>
        <taxon>Chlorellales</taxon>
        <taxon>Chlorellaceae</taxon>
        <taxon>Prototheca</taxon>
    </lineage>
</organism>
<dbReference type="GO" id="GO:0003677">
    <property type="term" value="F:DNA binding"/>
    <property type="evidence" value="ECO:0007669"/>
    <property type="project" value="InterPro"/>
</dbReference>
<reference evidence="4" key="1">
    <citation type="submission" date="2021-01" db="EMBL/GenBank/DDBJ databases">
        <authorList>
            <person name="Eckstrom K.M.E."/>
        </authorList>
    </citation>
    <scope>NUCLEOTIDE SEQUENCE</scope>
    <source>
        <strain evidence="4">UVCC 0001</strain>
    </source>
</reference>
<name>A0AAD9IIY0_PROWI</name>
<dbReference type="InterPro" id="IPR009057">
    <property type="entry name" value="Homeodomain-like_sf"/>
</dbReference>
<evidence type="ECO:0000313" key="4">
    <source>
        <dbReference type="EMBL" id="KAK2078566.1"/>
    </source>
</evidence>
<protein>
    <submittedName>
        <fullName evidence="4">Uncharacterized protein</fullName>
    </submittedName>
</protein>
<evidence type="ECO:0000313" key="5">
    <source>
        <dbReference type="Proteomes" id="UP001255856"/>
    </source>
</evidence>
<dbReference type="EMBL" id="JASFZW010000004">
    <property type="protein sequence ID" value="KAK2078566.1"/>
    <property type="molecule type" value="Genomic_DNA"/>
</dbReference>
<dbReference type="InterPro" id="IPR006447">
    <property type="entry name" value="Myb_dom_plants"/>
</dbReference>
<dbReference type="Gene3D" id="1.10.10.60">
    <property type="entry name" value="Homeodomain-like"/>
    <property type="match status" value="1"/>
</dbReference>
<dbReference type="PANTHER" id="PTHR31499:SF43">
    <property type="entry name" value="MYB FAMILY TRANSCRIPTION FACTOR APL"/>
    <property type="match status" value="1"/>
</dbReference>
<dbReference type="NCBIfam" id="TIGR01557">
    <property type="entry name" value="myb_SHAQKYF"/>
    <property type="match status" value="1"/>
</dbReference>
<evidence type="ECO:0000256" key="3">
    <source>
        <dbReference type="ARBA" id="ARBA00023242"/>
    </source>
</evidence>
<dbReference type="InterPro" id="IPR046955">
    <property type="entry name" value="PHR1-like"/>
</dbReference>
<gene>
    <name evidence="4" type="ORF">QBZ16_003406</name>
</gene>
<keyword evidence="5" id="KW-1185">Reference proteome</keyword>
<sequence length="246" mass="27234">MALPYFREPARGFASQHPGIIEPVPWAADGSIRLRPDVEAVQGLDHKGYVSSPLGSEQHSTFTTQSLSAIPEHRALTRFPEYAGAPLPPPPYPAAGLVTWPYHREMAPGVYGELPPPPPPLHHGMPPPIHIQRMWPGPIFHQVPPTIVDSNFEQLRSHMAAAAAANAGREPQHHFRPDSAQAWMPEDRLSPDEVVHRSIKRPRLIWTNELHQRFVEAVEATGGLDKALPKAIMKARGPNFGCPVHF</sequence>
<dbReference type="AlphaFoldDB" id="A0AAD9IIY0"/>
<comment type="caution">
    <text evidence="4">The sequence shown here is derived from an EMBL/GenBank/DDBJ whole genome shotgun (WGS) entry which is preliminary data.</text>
</comment>
<evidence type="ECO:0000256" key="1">
    <source>
        <dbReference type="ARBA" id="ARBA00023015"/>
    </source>
</evidence>
<dbReference type="GO" id="GO:0003700">
    <property type="term" value="F:DNA-binding transcription factor activity"/>
    <property type="evidence" value="ECO:0007669"/>
    <property type="project" value="InterPro"/>
</dbReference>
<keyword evidence="2" id="KW-0804">Transcription</keyword>
<dbReference type="Proteomes" id="UP001255856">
    <property type="component" value="Unassembled WGS sequence"/>
</dbReference>
<dbReference type="SUPFAM" id="SSF46689">
    <property type="entry name" value="Homeodomain-like"/>
    <property type="match status" value="1"/>
</dbReference>
<keyword evidence="1" id="KW-0805">Transcription regulation</keyword>
<evidence type="ECO:0000256" key="2">
    <source>
        <dbReference type="ARBA" id="ARBA00023163"/>
    </source>
</evidence>
<proteinExistence type="predicted"/>
<keyword evidence="3" id="KW-0539">Nucleus</keyword>
<dbReference type="PANTHER" id="PTHR31499">
    <property type="entry name" value="MYB FAMILY TRANSCRIPTION FACTOR PHL11"/>
    <property type="match status" value="1"/>
</dbReference>
<accession>A0AAD9IIY0</accession>